<dbReference type="HOGENOM" id="CLU_073124_0_0_1"/>
<evidence type="ECO:0000313" key="3">
    <source>
        <dbReference type="Proteomes" id="UP000054477"/>
    </source>
</evidence>
<feature type="region of interest" description="Disordered" evidence="1">
    <location>
        <begin position="116"/>
        <end position="144"/>
    </location>
</feature>
<feature type="compositionally biased region" description="Basic and acidic residues" evidence="1">
    <location>
        <begin position="129"/>
        <end position="144"/>
    </location>
</feature>
<feature type="region of interest" description="Disordered" evidence="1">
    <location>
        <begin position="35"/>
        <end position="71"/>
    </location>
</feature>
<keyword evidence="3" id="KW-1185">Reference proteome</keyword>
<reference evidence="3" key="2">
    <citation type="submission" date="2015-01" db="EMBL/GenBank/DDBJ databases">
        <title>Evolutionary Origins and Diversification of the Mycorrhizal Mutualists.</title>
        <authorList>
            <consortium name="DOE Joint Genome Institute"/>
            <consortium name="Mycorrhizal Genomics Consortium"/>
            <person name="Kohler A."/>
            <person name="Kuo A."/>
            <person name="Nagy L.G."/>
            <person name="Floudas D."/>
            <person name="Copeland A."/>
            <person name="Barry K.W."/>
            <person name="Cichocki N."/>
            <person name="Veneault-Fourrey C."/>
            <person name="LaButti K."/>
            <person name="Lindquist E.A."/>
            <person name="Lipzen A."/>
            <person name="Lundell T."/>
            <person name="Morin E."/>
            <person name="Murat C."/>
            <person name="Riley R."/>
            <person name="Ohm R."/>
            <person name="Sun H."/>
            <person name="Tunlid A."/>
            <person name="Henrissat B."/>
            <person name="Grigoriev I.V."/>
            <person name="Hibbett D.S."/>
            <person name="Martin F."/>
        </authorList>
    </citation>
    <scope>NUCLEOTIDE SEQUENCE [LARGE SCALE GENOMIC DNA]</scope>
    <source>
        <strain evidence="3">LaAM-08-1</strain>
    </source>
</reference>
<sequence>MGKWHKADNPTDIIAGKRKQTFSDRAKVVVNKVKNVVRRKSGKKDANNTTDTSSVSSGAPSISVRPAKKARKVTVQTEEEDNEELASQGVTNIVEVTAHGDIRSSCSLSRQPFQASAHSSTLSMPSGPELKEVSQEELDQKQLDRMKKGWNTTVYAFYDPNPATEYNSNGRKCHVFRCTGRGCTQLIKRYLDTSDAQSTGNMRRHIKKCWGEDVLSAAESTKDPKERTKVIRDY</sequence>
<accession>A0A0C9YHG6</accession>
<dbReference type="AlphaFoldDB" id="A0A0C9YHG6"/>
<protein>
    <submittedName>
        <fullName evidence="2">Uncharacterized protein</fullName>
    </submittedName>
</protein>
<proteinExistence type="predicted"/>
<evidence type="ECO:0000313" key="2">
    <source>
        <dbReference type="EMBL" id="KIK09812.1"/>
    </source>
</evidence>
<dbReference type="Proteomes" id="UP000054477">
    <property type="component" value="Unassembled WGS sequence"/>
</dbReference>
<organism evidence="2 3">
    <name type="scientific">Laccaria amethystina LaAM-08-1</name>
    <dbReference type="NCBI Taxonomy" id="1095629"/>
    <lineage>
        <taxon>Eukaryota</taxon>
        <taxon>Fungi</taxon>
        <taxon>Dikarya</taxon>
        <taxon>Basidiomycota</taxon>
        <taxon>Agaricomycotina</taxon>
        <taxon>Agaricomycetes</taxon>
        <taxon>Agaricomycetidae</taxon>
        <taxon>Agaricales</taxon>
        <taxon>Agaricineae</taxon>
        <taxon>Hydnangiaceae</taxon>
        <taxon>Laccaria</taxon>
    </lineage>
</organism>
<dbReference type="EMBL" id="KN838537">
    <property type="protein sequence ID" value="KIK09812.1"/>
    <property type="molecule type" value="Genomic_DNA"/>
</dbReference>
<dbReference type="OrthoDB" id="2677917at2759"/>
<gene>
    <name evidence="2" type="ORF">K443DRAFT_118356</name>
</gene>
<evidence type="ECO:0000256" key="1">
    <source>
        <dbReference type="SAM" id="MobiDB-lite"/>
    </source>
</evidence>
<name>A0A0C9YHG6_9AGAR</name>
<reference evidence="2 3" key="1">
    <citation type="submission" date="2014-04" db="EMBL/GenBank/DDBJ databases">
        <authorList>
            <consortium name="DOE Joint Genome Institute"/>
            <person name="Kuo A."/>
            <person name="Kohler A."/>
            <person name="Nagy L.G."/>
            <person name="Floudas D."/>
            <person name="Copeland A."/>
            <person name="Barry K.W."/>
            <person name="Cichocki N."/>
            <person name="Veneault-Fourrey C."/>
            <person name="LaButti K."/>
            <person name="Lindquist E.A."/>
            <person name="Lipzen A."/>
            <person name="Lundell T."/>
            <person name="Morin E."/>
            <person name="Murat C."/>
            <person name="Sun H."/>
            <person name="Tunlid A."/>
            <person name="Henrissat B."/>
            <person name="Grigoriev I.V."/>
            <person name="Hibbett D.S."/>
            <person name="Martin F."/>
            <person name="Nordberg H.P."/>
            <person name="Cantor M.N."/>
            <person name="Hua S.X."/>
        </authorList>
    </citation>
    <scope>NUCLEOTIDE SEQUENCE [LARGE SCALE GENOMIC DNA]</scope>
    <source>
        <strain evidence="2 3">LaAM-08-1</strain>
    </source>
</reference>
<feature type="compositionally biased region" description="Low complexity" evidence="1">
    <location>
        <begin position="53"/>
        <end position="63"/>
    </location>
</feature>